<dbReference type="EMBL" id="GBRH01198700">
    <property type="protein sequence ID" value="JAD99195.1"/>
    <property type="molecule type" value="Transcribed_RNA"/>
</dbReference>
<evidence type="ECO:0000313" key="1">
    <source>
        <dbReference type="EMBL" id="JAD99195.1"/>
    </source>
</evidence>
<reference evidence="1" key="1">
    <citation type="submission" date="2014-09" db="EMBL/GenBank/DDBJ databases">
        <authorList>
            <person name="Magalhaes I.L.F."/>
            <person name="Oliveira U."/>
            <person name="Santos F.R."/>
            <person name="Vidigal T.H.D.A."/>
            <person name="Brescovit A.D."/>
            <person name="Santos A.J."/>
        </authorList>
    </citation>
    <scope>NUCLEOTIDE SEQUENCE</scope>
    <source>
        <tissue evidence="1">Shoot tissue taken approximately 20 cm above the soil surface</tissue>
    </source>
</reference>
<sequence length="73" mass="8079">MSFLQVLLGSRYETTISRRLSGIWQSGKRSVQKAAGLLSSIPNPVFESEPIISQQANLKTSADIYYENQGICT</sequence>
<name>A0A0A9EMX8_ARUDO</name>
<reference evidence="1" key="2">
    <citation type="journal article" date="2015" name="Data Brief">
        <title>Shoot transcriptome of the giant reed, Arundo donax.</title>
        <authorList>
            <person name="Barrero R.A."/>
            <person name="Guerrero F.D."/>
            <person name="Moolhuijzen P."/>
            <person name="Goolsby J.A."/>
            <person name="Tidwell J."/>
            <person name="Bellgard S.E."/>
            <person name="Bellgard M.I."/>
        </authorList>
    </citation>
    <scope>NUCLEOTIDE SEQUENCE</scope>
    <source>
        <tissue evidence="1">Shoot tissue taken approximately 20 cm above the soil surface</tissue>
    </source>
</reference>
<organism evidence="1">
    <name type="scientific">Arundo donax</name>
    <name type="common">Giant reed</name>
    <name type="synonym">Donax arundinaceus</name>
    <dbReference type="NCBI Taxonomy" id="35708"/>
    <lineage>
        <taxon>Eukaryota</taxon>
        <taxon>Viridiplantae</taxon>
        <taxon>Streptophyta</taxon>
        <taxon>Embryophyta</taxon>
        <taxon>Tracheophyta</taxon>
        <taxon>Spermatophyta</taxon>
        <taxon>Magnoliopsida</taxon>
        <taxon>Liliopsida</taxon>
        <taxon>Poales</taxon>
        <taxon>Poaceae</taxon>
        <taxon>PACMAD clade</taxon>
        <taxon>Arundinoideae</taxon>
        <taxon>Arundineae</taxon>
        <taxon>Arundo</taxon>
    </lineage>
</organism>
<dbReference type="AlphaFoldDB" id="A0A0A9EMX8"/>
<proteinExistence type="predicted"/>
<protein>
    <submittedName>
        <fullName evidence="1">Uncharacterized protein</fullName>
    </submittedName>
</protein>
<accession>A0A0A9EMX8</accession>